<dbReference type="Pfam" id="PF01321">
    <property type="entry name" value="Creatinase_N"/>
    <property type="match status" value="1"/>
</dbReference>
<dbReference type="EMBL" id="JADPIE010000006">
    <property type="protein sequence ID" value="MBF8437573.1"/>
    <property type="molecule type" value="Genomic_DNA"/>
</dbReference>
<evidence type="ECO:0000256" key="4">
    <source>
        <dbReference type="RuleBase" id="RU000590"/>
    </source>
</evidence>
<dbReference type="PROSITE" id="PS00491">
    <property type="entry name" value="PROLINE_PEPTIDASE"/>
    <property type="match status" value="1"/>
</dbReference>
<dbReference type="RefSeq" id="WP_270454567.1">
    <property type="nucleotide sequence ID" value="NZ_JADPIE010000006.1"/>
</dbReference>
<sequence>MDRISKLNQLRKDKDLEAIMITSKKNRFYFSGFTGTAGKILITETNNYFITDFRYIDQANDQTEGLEIIEISKNKNKNLIKFFNDKGLTSIGFEDGDLSYKEYQELKNFDTEIEYSPLSDEINEFRKVKDDREIEIIKEAIKITEKAFDKIITYIEPGMKEREVAAELEYYLRKLGGEGPSFDFIVASGKRSALPHGVASDKIIETGDFVTLDFGTYYRGYCSDMTRTIVVGEPDDRQVEIYNTVLKAHLEVIEKIKPGMTGQEADQIARDIIEKAGYGDNFGHGLGHGLGIEVHEAPRLSTTSEEVLKPGMIVTDEPGIYIQDWGGVRIEDDLVITEDGCKSLNNSNKKLIIV</sequence>
<protein>
    <submittedName>
        <fullName evidence="7">Aminopeptidase P family protein</fullName>
    </submittedName>
</protein>
<keyword evidence="3" id="KW-0378">Hydrolase</keyword>
<dbReference type="Proteomes" id="UP000621436">
    <property type="component" value="Unassembled WGS sequence"/>
</dbReference>
<feature type="domain" description="Creatinase N-terminal" evidence="6">
    <location>
        <begin position="3"/>
        <end position="128"/>
    </location>
</feature>
<evidence type="ECO:0000313" key="8">
    <source>
        <dbReference type="Proteomes" id="UP000621436"/>
    </source>
</evidence>
<dbReference type="AlphaFoldDB" id="A0A931AZD4"/>
<evidence type="ECO:0000259" key="6">
    <source>
        <dbReference type="Pfam" id="PF01321"/>
    </source>
</evidence>
<dbReference type="InterPro" id="IPR000994">
    <property type="entry name" value="Pept_M24"/>
</dbReference>
<gene>
    <name evidence="7" type="ORF">I0Q91_10800</name>
</gene>
<dbReference type="GO" id="GO:0046872">
    <property type="term" value="F:metal ion binding"/>
    <property type="evidence" value="ECO:0007669"/>
    <property type="project" value="UniProtKB-KW"/>
</dbReference>
<dbReference type="InterPro" id="IPR001131">
    <property type="entry name" value="Peptidase_M24B_aminopep-P_CS"/>
</dbReference>
<evidence type="ECO:0000259" key="5">
    <source>
        <dbReference type="Pfam" id="PF00557"/>
    </source>
</evidence>
<dbReference type="Pfam" id="PF00557">
    <property type="entry name" value="Peptidase_M24"/>
    <property type="match status" value="1"/>
</dbReference>
<keyword evidence="7" id="KW-0031">Aminopeptidase</keyword>
<dbReference type="InterPro" id="IPR029149">
    <property type="entry name" value="Creatin/AminoP/Spt16_N"/>
</dbReference>
<dbReference type="PANTHER" id="PTHR46112">
    <property type="entry name" value="AMINOPEPTIDASE"/>
    <property type="match status" value="1"/>
</dbReference>
<evidence type="ECO:0000313" key="7">
    <source>
        <dbReference type="EMBL" id="MBF8437573.1"/>
    </source>
</evidence>
<dbReference type="SUPFAM" id="SSF55920">
    <property type="entry name" value="Creatinase/aminopeptidase"/>
    <property type="match status" value="1"/>
</dbReference>
<dbReference type="PANTHER" id="PTHR46112:SF3">
    <property type="entry name" value="AMINOPEPTIDASE YPDF"/>
    <property type="match status" value="1"/>
</dbReference>
<name>A0A931AZD4_9FIRM</name>
<dbReference type="Gene3D" id="3.90.230.10">
    <property type="entry name" value="Creatinase/methionine aminopeptidase superfamily"/>
    <property type="match status" value="1"/>
</dbReference>
<dbReference type="Gene3D" id="3.40.350.10">
    <property type="entry name" value="Creatinase/prolidase N-terminal domain"/>
    <property type="match status" value="1"/>
</dbReference>
<organism evidence="7 8">
    <name type="scientific">Halonatronomonas betaini</name>
    <dbReference type="NCBI Taxonomy" id="2778430"/>
    <lineage>
        <taxon>Bacteria</taxon>
        <taxon>Bacillati</taxon>
        <taxon>Bacillota</taxon>
        <taxon>Clostridia</taxon>
        <taxon>Halanaerobiales</taxon>
        <taxon>Halarsenatibacteraceae</taxon>
        <taxon>Halonatronomonas</taxon>
    </lineage>
</organism>
<dbReference type="GO" id="GO:0004177">
    <property type="term" value="F:aminopeptidase activity"/>
    <property type="evidence" value="ECO:0007669"/>
    <property type="project" value="UniProtKB-KW"/>
</dbReference>
<dbReference type="CDD" id="cd01092">
    <property type="entry name" value="APP-like"/>
    <property type="match status" value="1"/>
</dbReference>
<keyword evidence="7" id="KW-0645">Protease</keyword>
<dbReference type="SUPFAM" id="SSF53092">
    <property type="entry name" value="Creatinase/prolidase N-terminal domain"/>
    <property type="match status" value="1"/>
</dbReference>
<comment type="similarity">
    <text evidence="1 4">Belongs to the peptidase M24B family.</text>
</comment>
<keyword evidence="2 4" id="KW-0479">Metal-binding</keyword>
<feature type="domain" description="Peptidase M24" evidence="5">
    <location>
        <begin position="135"/>
        <end position="338"/>
    </location>
</feature>
<dbReference type="InterPro" id="IPR050659">
    <property type="entry name" value="Peptidase_M24B"/>
</dbReference>
<comment type="caution">
    <text evidence="7">The sequence shown here is derived from an EMBL/GenBank/DDBJ whole genome shotgun (WGS) entry which is preliminary data.</text>
</comment>
<evidence type="ECO:0000256" key="3">
    <source>
        <dbReference type="ARBA" id="ARBA00022801"/>
    </source>
</evidence>
<dbReference type="InterPro" id="IPR036005">
    <property type="entry name" value="Creatinase/aminopeptidase-like"/>
</dbReference>
<keyword evidence="8" id="KW-1185">Reference proteome</keyword>
<evidence type="ECO:0000256" key="2">
    <source>
        <dbReference type="ARBA" id="ARBA00022723"/>
    </source>
</evidence>
<proteinExistence type="inferred from homology"/>
<dbReference type="InterPro" id="IPR000587">
    <property type="entry name" value="Creatinase_N"/>
</dbReference>
<dbReference type="FunFam" id="3.90.230.10:FF:000014">
    <property type="entry name" value="Aminopeptidase P family protein"/>
    <property type="match status" value="1"/>
</dbReference>
<accession>A0A931AZD4</accession>
<reference evidence="7" key="1">
    <citation type="submission" date="2020-11" db="EMBL/GenBank/DDBJ databases">
        <title>Halonatronomonas betainensis gen. nov., sp. nov. a novel haloalkaliphilic representative of the family Halanaerobiacae capable of betaine degradation.</title>
        <authorList>
            <person name="Boltyanskaya Y."/>
            <person name="Kevbrin V."/>
            <person name="Detkova E."/>
            <person name="Grouzdev D.S."/>
            <person name="Koziaeva V."/>
            <person name="Zhilina T."/>
        </authorList>
    </citation>
    <scope>NUCLEOTIDE SEQUENCE</scope>
    <source>
        <strain evidence="7">Z-7014</strain>
    </source>
</reference>
<evidence type="ECO:0000256" key="1">
    <source>
        <dbReference type="ARBA" id="ARBA00008766"/>
    </source>
</evidence>